<dbReference type="InterPro" id="IPR014867">
    <property type="entry name" value="Spore_coat_CotH_CotH2/3/7"/>
</dbReference>
<sequence>MIKSKYINIICIGAAALAALLTLLLMILSGAAQKLQPAGSFSSSPEYAGRLFDPDRVHTIDIRIGDWAGFLQNAGKEEYVSCTLVIDGEEFSQVGLRAKGNNSLRLTREYGLSRYSLKAEFDHFLDGGNYYGLDKLSLDASFQDNSYMKTFLVYDMMALMNVPAPLCSYVQVTVNGEPWGLFLAIEEPEEAFVQRCFGSLDGNLYKPDYRSLNAENKDLALQYIDDDPDSYPNLFDNAKLPSSAADRKRLIRALKTLSTGENLETAVHVDEVLRYFTVQVFVMNQDSYLGHTGHNYYLYEKDGVMSILPWDYNLAFGTYALGMTDPIRDPNVLINYPINTPAEGEVMLNRPLYHNLMKQDKYFARYHAYFDTLLSDYFENGRFEATLRRTERLIAPYVQNDPTAFCSYADHQLAVDTLEEICLLRAKSIRGQLEGTIPATIRGQQEQPASRVDASHIRIADLGDFDDLEKNF</sequence>
<reference evidence="1" key="2">
    <citation type="submission" date="2021-04" db="EMBL/GenBank/DDBJ databases">
        <authorList>
            <person name="Gilroy R."/>
        </authorList>
    </citation>
    <scope>NUCLEOTIDE SEQUENCE</scope>
    <source>
        <strain evidence="1">ChiSxjej3B15-24422</strain>
    </source>
</reference>
<accession>A0A9D1YQV4</accession>
<name>A0A9D1YQV4_9FIRM</name>
<evidence type="ECO:0000313" key="2">
    <source>
        <dbReference type="Proteomes" id="UP000824007"/>
    </source>
</evidence>
<protein>
    <submittedName>
        <fullName evidence="1">CotH kinase family protein</fullName>
    </submittedName>
</protein>
<dbReference type="GO" id="GO:0016301">
    <property type="term" value="F:kinase activity"/>
    <property type="evidence" value="ECO:0007669"/>
    <property type="project" value="UniProtKB-KW"/>
</dbReference>
<dbReference type="AlphaFoldDB" id="A0A9D1YQV4"/>
<proteinExistence type="predicted"/>
<dbReference type="PANTHER" id="PTHR40050:SF1">
    <property type="entry name" value="INNER SPORE COAT PROTEIN H"/>
    <property type="match status" value="1"/>
</dbReference>
<gene>
    <name evidence="1" type="ORF">H9831_10130</name>
</gene>
<keyword evidence="1" id="KW-0808">Transferase</keyword>
<comment type="caution">
    <text evidence="1">The sequence shown here is derived from an EMBL/GenBank/DDBJ whole genome shotgun (WGS) entry which is preliminary data.</text>
</comment>
<reference evidence="1" key="1">
    <citation type="journal article" date="2021" name="PeerJ">
        <title>Extensive microbial diversity within the chicken gut microbiome revealed by metagenomics and culture.</title>
        <authorList>
            <person name="Gilroy R."/>
            <person name="Ravi A."/>
            <person name="Getino M."/>
            <person name="Pursley I."/>
            <person name="Horton D.L."/>
            <person name="Alikhan N.F."/>
            <person name="Baker D."/>
            <person name="Gharbi K."/>
            <person name="Hall N."/>
            <person name="Watson M."/>
            <person name="Adriaenssens E.M."/>
            <person name="Foster-Nyarko E."/>
            <person name="Jarju S."/>
            <person name="Secka A."/>
            <person name="Antonio M."/>
            <person name="Oren A."/>
            <person name="Chaudhuri R.R."/>
            <person name="La Ragione R."/>
            <person name="Hildebrand F."/>
            <person name="Pallen M.J."/>
        </authorList>
    </citation>
    <scope>NUCLEOTIDE SEQUENCE</scope>
    <source>
        <strain evidence="1">ChiSxjej3B15-24422</strain>
    </source>
</reference>
<dbReference type="PANTHER" id="PTHR40050">
    <property type="entry name" value="INNER SPORE COAT PROTEIN H"/>
    <property type="match status" value="1"/>
</dbReference>
<dbReference type="Pfam" id="PF08757">
    <property type="entry name" value="CotH"/>
    <property type="match status" value="1"/>
</dbReference>
<dbReference type="Proteomes" id="UP000824007">
    <property type="component" value="Unassembled WGS sequence"/>
</dbReference>
<evidence type="ECO:0000313" key="1">
    <source>
        <dbReference type="EMBL" id="HIY61017.1"/>
    </source>
</evidence>
<keyword evidence="1" id="KW-0418">Kinase</keyword>
<dbReference type="EMBL" id="DXDD01000125">
    <property type="protein sequence ID" value="HIY61017.1"/>
    <property type="molecule type" value="Genomic_DNA"/>
</dbReference>
<organism evidence="1 2">
    <name type="scientific">Candidatus Eisenbergiella pullistercoris</name>
    <dbReference type="NCBI Taxonomy" id="2838555"/>
    <lineage>
        <taxon>Bacteria</taxon>
        <taxon>Bacillati</taxon>
        <taxon>Bacillota</taxon>
        <taxon>Clostridia</taxon>
        <taxon>Lachnospirales</taxon>
        <taxon>Lachnospiraceae</taxon>
        <taxon>Eisenbergiella</taxon>
    </lineage>
</organism>